<dbReference type="Pfam" id="PF00248">
    <property type="entry name" value="Aldo_ket_red"/>
    <property type="match status" value="1"/>
</dbReference>
<comment type="caution">
    <text evidence="5">The sequence shown here is derived from an EMBL/GenBank/DDBJ whole genome shotgun (WGS) entry which is preliminary data.</text>
</comment>
<evidence type="ECO:0000259" key="4">
    <source>
        <dbReference type="Pfam" id="PF00248"/>
    </source>
</evidence>
<dbReference type="PRINTS" id="PR00069">
    <property type="entry name" value="ALDKETRDTASE"/>
</dbReference>
<dbReference type="InterPro" id="IPR023210">
    <property type="entry name" value="NADP_OxRdtase_dom"/>
</dbReference>
<comment type="similarity">
    <text evidence="3">Belongs to the aldo/keto reductase family. Aldo/keto reductase 2 subfamily.</text>
</comment>
<organism evidence="5 6">
    <name type="scientific">Halalkalibacter oceani</name>
    <dbReference type="NCBI Taxonomy" id="1653776"/>
    <lineage>
        <taxon>Bacteria</taxon>
        <taxon>Bacillati</taxon>
        <taxon>Bacillota</taxon>
        <taxon>Bacilli</taxon>
        <taxon>Bacillales</taxon>
        <taxon>Bacillaceae</taxon>
        <taxon>Halalkalibacter</taxon>
    </lineage>
</organism>
<dbReference type="GO" id="GO:0016491">
    <property type="term" value="F:oxidoreductase activity"/>
    <property type="evidence" value="ECO:0007669"/>
    <property type="project" value="UniProtKB-KW"/>
</dbReference>
<dbReference type="Gene3D" id="3.20.20.100">
    <property type="entry name" value="NADP-dependent oxidoreductase domain"/>
    <property type="match status" value="1"/>
</dbReference>
<keyword evidence="1" id="KW-0521">NADP</keyword>
<name>A0A9X2DS16_9BACI</name>
<evidence type="ECO:0000256" key="1">
    <source>
        <dbReference type="ARBA" id="ARBA00022857"/>
    </source>
</evidence>
<sequence length="300" mass="33995">MERIKLAEDLSFSRLVYGLWRLANWKQSSGQTLDLLKYVYEQGVTTFDHADIYGSYTCEELFGVALAKEPSLRQKIEIVTKCGIVLPSPQRPNHKTHHYHTSKSHIIASVDQSLKNLQTDYIDVLLIHRPDPLMNPEEVAEAFETLKKDGKVRYFGVSNFKSDQLTMLQSYVSEKLVINQVELSPLVLENIEDGTMNACLENRLVPMIWSPLAGGKLFSDMSEKGVRVREALTEVQKEIGAGSIDEVAYAWILRHPAKTMPIIGTQKKERIQAAINALQYELTLDQWFAILHSSLGHEVP</sequence>
<dbReference type="RefSeq" id="WP_251223172.1">
    <property type="nucleotide sequence ID" value="NZ_JAMBOL010000007.1"/>
</dbReference>
<dbReference type="InterPro" id="IPR050523">
    <property type="entry name" value="AKR_Detox_Biosynth"/>
</dbReference>
<dbReference type="FunFam" id="3.20.20.100:FF:000008">
    <property type="entry name" value="Aldo/keto reductase family oxidoreductase"/>
    <property type="match status" value="1"/>
</dbReference>
<keyword evidence="2" id="KW-0560">Oxidoreductase</keyword>
<reference evidence="5" key="1">
    <citation type="submission" date="2022-05" db="EMBL/GenBank/DDBJ databases">
        <title>Comparative Genomics of Spacecraft Associated Microbes.</title>
        <authorList>
            <person name="Tran M.T."/>
            <person name="Wright A."/>
            <person name="Seuylemezian A."/>
            <person name="Eisen J."/>
            <person name="Coil D."/>
        </authorList>
    </citation>
    <scope>NUCLEOTIDE SEQUENCE</scope>
    <source>
        <strain evidence="5">214.1.1</strain>
    </source>
</reference>
<dbReference type="GO" id="GO:0005829">
    <property type="term" value="C:cytosol"/>
    <property type="evidence" value="ECO:0007669"/>
    <property type="project" value="TreeGrafter"/>
</dbReference>
<dbReference type="InterPro" id="IPR020471">
    <property type="entry name" value="AKR"/>
</dbReference>
<evidence type="ECO:0000313" key="6">
    <source>
        <dbReference type="Proteomes" id="UP001139179"/>
    </source>
</evidence>
<dbReference type="PANTHER" id="PTHR43364">
    <property type="entry name" value="NADH-SPECIFIC METHYLGLYOXAL REDUCTASE-RELATED"/>
    <property type="match status" value="1"/>
</dbReference>
<dbReference type="PANTHER" id="PTHR43364:SF1">
    <property type="entry name" value="OXIDOREDUCTASE YDHF"/>
    <property type="match status" value="1"/>
</dbReference>
<dbReference type="CDD" id="cd19092">
    <property type="entry name" value="AKR_BsYcsN_EcYdhF-like"/>
    <property type="match status" value="1"/>
</dbReference>
<dbReference type="EMBL" id="JAMBOL010000007">
    <property type="protein sequence ID" value="MCM3714387.1"/>
    <property type="molecule type" value="Genomic_DNA"/>
</dbReference>
<dbReference type="AlphaFoldDB" id="A0A9X2DS16"/>
<protein>
    <submittedName>
        <fullName evidence="5">Aldo/keto reductase family oxidoreductase</fullName>
    </submittedName>
</protein>
<dbReference type="Proteomes" id="UP001139179">
    <property type="component" value="Unassembled WGS sequence"/>
</dbReference>
<evidence type="ECO:0000256" key="3">
    <source>
        <dbReference type="ARBA" id="ARBA00038157"/>
    </source>
</evidence>
<feature type="domain" description="NADP-dependent oxidoreductase" evidence="4">
    <location>
        <begin position="14"/>
        <end position="288"/>
    </location>
</feature>
<keyword evidence="6" id="KW-1185">Reference proteome</keyword>
<evidence type="ECO:0000313" key="5">
    <source>
        <dbReference type="EMBL" id="MCM3714387.1"/>
    </source>
</evidence>
<accession>A0A9X2DS16</accession>
<dbReference type="InterPro" id="IPR036812">
    <property type="entry name" value="NAD(P)_OxRdtase_dom_sf"/>
</dbReference>
<dbReference type="SUPFAM" id="SSF51430">
    <property type="entry name" value="NAD(P)-linked oxidoreductase"/>
    <property type="match status" value="1"/>
</dbReference>
<proteinExistence type="inferred from homology"/>
<evidence type="ECO:0000256" key="2">
    <source>
        <dbReference type="ARBA" id="ARBA00023002"/>
    </source>
</evidence>
<gene>
    <name evidence="5" type="ORF">M3202_09840</name>
</gene>